<reference evidence="1" key="1">
    <citation type="journal article" date="2014" name="Int. J. Syst. Evol. Microbiol.">
        <title>Complete genome sequence of Corynebacterium casei LMG S-19264T (=DSM 44701T), isolated from a smear-ripened cheese.</title>
        <authorList>
            <consortium name="US DOE Joint Genome Institute (JGI-PGF)"/>
            <person name="Walter F."/>
            <person name="Albersmeier A."/>
            <person name="Kalinowski J."/>
            <person name="Ruckert C."/>
        </authorList>
    </citation>
    <scope>NUCLEOTIDE SEQUENCE</scope>
    <source>
        <strain evidence="1">CGMCC 4.3508</strain>
    </source>
</reference>
<keyword evidence="2" id="KW-1185">Reference proteome</keyword>
<comment type="caution">
    <text evidence="1">The sequence shown here is derived from an EMBL/GenBank/DDBJ whole genome shotgun (WGS) entry which is preliminary data.</text>
</comment>
<evidence type="ECO:0000313" key="2">
    <source>
        <dbReference type="Proteomes" id="UP000638263"/>
    </source>
</evidence>
<accession>A0A917RTV9</accession>
<organism evidence="1 2">
    <name type="scientific">Nocardia jinanensis</name>
    <dbReference type="NCBI Taxonomy" id="382504"/>
    <lineage>
        <taxon>Bacteria</taxon>
        <taxon>Bacillati</taxon>
        <taxon>Actinomycetota</taxon>
        <taxon>Actinomycetes</taxon>
        <taxon>Mycobacteriales</taxon>
        <taxon>Nocardiaceae</taxon>
        <taxon>Nocardia</taxon>
    </lineage>
</organism>
<evidence type="ECO:0000313" key="1">
    <source>
        <dbReference type="EMBL" id="GGL28287.1"/>
    </source>
</evidence>
<proteinExistence type="predicted"/>
<dbReference type="AlphaFoldDB" id="A0A917RTV9"/>
<gene>
    <name evidence="1" type="ORF">GCM10011588_48910</name>
</gene>
<name>A0A917RTV9_9NOCA</name>
<dbReference type="Proteomes" id="UP000638263">
    <property type="component" value="Unassembled WGS sequence"/>
</dbReference>
<protein>
    <submittedName>
        <fullName evidence="1">Uncharacterized protein</fullName>
    </submittedName>
</protein>
<dbReference type="EMBL" id="BMMH01000011">
    <property type="protein sequence ID" value="GGL28287.1"/>
    <property type="molecule type" value="Genomic_DNA"/>
</dbReference>
<sequence length="95" mass="10554">MWGWASSAWGGFTALSVPGARCPVPGARCSDQCPKDVSKIVGGVLLEFSTTNRQGTDSSAHDEPHRIYFRDNAFEEQGQPRDRARAWLVSRWRSS</sequence>
<reference evidence="1" key="2">
    <citation type="submission" date="2020-09" db="EMBL/GenBank/DDBJ databases">
        <authorList>
            <person name="Sun Q."/>
            <person name="Zhou Y."/>
        </authorList>
    </citation>
    <scope>NUCLEOTIDE SEQUENCE</scope>
    <source>
        <strain evidence="1">CGMCC 4.3508</strain>
    </source>
</reference>